<evidence type="ECO:0000256" key="1">
    <source>
        <dbReference type="ARBA" id="ARBA00004141"/>
    </source>
</evidence>
<dbReference type="InterPro" id="IPR049326">
    <property type="entry name" value="Rhodopsin_dom_fungi"/>
</dbReference>
<feature type="non-terminal residue" evidence="9">
    <location>
        <position position="503"/>
    </location>
</feature>
<feature type="region of interest" description="Disordered" evidence="6">
    <location>
        <begin position="313"/>
        <end position="371"/>
    </location>
</feature>
<feature type="region of interest" description="Disordered" evidence="6">
    <location>
        <begin position="410"/>
        <end position="489"/>
    </location>
</feature>
<protein>
    <recommendedName>
        <fullName evidence="8">Rhodopsin domain-containing protein</fullName>
    </recommendedName>
</protein>
<keyword evidence="2 7" id="KW-0812">Transmembrane</keyword>
<feature type="compositionally biased region" description="Low complexity" evidence="6">
    <location>
        <begin position="417"/>
        <end position="429"/>
    </location>
</feature>
<dbReference type="PANTHER" id="PTHR33048:SF123">
    <property type="entry name" value="INTEGRAL MEMBRANE PROTEIN"/>
    <property type="match status" value="1"/>
</dbReference>
<evidence type="ECO:0000256" key="4">
    <source>
        <dbReference type="ARBA" id="ARBA00023136"/>
    </source>
</evidence>
<feature type="transmembrane region" description="Helical" evidence="7">
    <location>
        <begin position="23"/>
        <end position="45"/>
    </location>
</feature>
<evidence type="ECO:0000256" key="3">
    <source>
        <dbReference type="ARBA" id="ARBA00022989"/>
    </source>
</evidence>
<name>A0A6A6WQ35_9PLEO</name>
<feature type="transmembrane region" description="Helical" evidence="7">
    <location>
        <begin position="105"/>
        <end position="124"/>
    </location>
</feature>
<comment type="similarity">
    <text evidence="5">Belongs to the SAT4 family.</text>
</comment>
<dbReference type="Pfam" id="PF20684">
    <property type="entry name" value="Fung_rhodopsin"/>
    <property type="match status" value="1"/>
</dbReference>
<feature type="compositionally biased region" description="Basic and acidic residues" evidence="6">
    <location>
        <begin position="325"/>
        <end position="335"/>
    </location>
</feature>
<feature type="domain" description="Rhodopsin" evidence="8">
    <location>
        <begin position="41"/>
        <end position="279"/>
    </location>
</feature>
<feature type="transmembrane region" description="Helical" evidence="7">
    <location>
        <begin position="177"/>
        <end position="204"/>
    </location>
</feature>
<proteinExistence type="inferred from homology"/>
<evidence type="ECO:0000256" key="5">
    <source>
        <dbReference type="ARBA" id="ARBA00038359"/>
    </source>
</evidence>
<feature type="transmembrane region" description="Helical" evidence="7">
    <location>
        <begin position="57"/>
        <end position="78"/>
    </location>
</feature>
<feature type="compositionally biased region" description="Polar residues" evidence="6">
    <location>
        <begin position="353"/>
        <end position="371"/>
    </location>
</feature>
<evidence type="ECO:0000256" key="7">
    <source>
        <dbReference type="SAM" id="Phobius"/>
    </source>
</evidence>
<dbReference type="GO" id="GO:0016020">
    <property type="term" value="C:membrane"/>
    <property type="evidence" value="ECO:0007669"/>
    <property type="project" value="UniProtKB-SubCell"/>
</dbReference>
<organism evidence="9 10">
    <name type="scientific">Melanomma pulvis-pyrius CBS 109.77</name>
    <dbReference type="NCBI Taxonomy" id="1314802"/>
    <lineage>
        <taxon>Eukaryota</taxon>
        <taxon>Fungi</taxon>
        <taxon>Dikarya</taxon>
        <taxon>Ascomycota</taxon>
        <taxon>Pezizomycotina</taxon>
        <taxon>Dothideomycetes</taxon>
        <taxon>Pleosporomycetidae</taxon>
        <taxon>Pleosporales</taxon>
        <taxon>Melanommataceae</taxon>
        <taxon>Melanomma</taxon>
    </lineage>
</organism>
<dbReference type="PANTHER" id="PTHR33048">
    <property type="entry name" value="PTH11-LIKE INTEGRAL MEMBRANE PROTEIN (AFU_ORTHOLOGUE AFUA_5G11245)"/>
    <property type="match status" value="1"/>
</dbReference>
<sequence>MHHPTPSQIAYMKAHIDDDRRTWLISVNTVCLVLAIAAVALRLASRVKIGTKIGLDDGLVCAALAMLFGHVLCLYITVRYGMGRHTLLVSDLKSFYLASLVGQTFYNFCIPTIKFSILCLYSRIFVHTTAWLAPTLWVTALFIFMVTIPQCFVHVFQCVPIDSLWNEYGPGYRVYCINFQAAIVAFGVVNIITDWWILALPIPIVMSLSLERRTRWTICSLFLMGGVVCVISIVRLFYAKRFESADPSWDYSTISTISTAECALGILAACMPTWRPLFKFLRSSASSYFGSAGAKSTLNLAYGPTTTAGGSGFFSRKGATSRGSGDLRSKIDHKGMGTGMLRNLGSLKVPDGASTTTTTMGKRSDTSMSGSSVEKMLSLGASTLNLRSETPSAGPAMEMEMQTRGVSPAWNASNPVGDAADARGPAARPSPAWSEERTASPTSPLPMLATAPATLLDSECESRGASRSGGGGVGLGFGPTDPAYEAGARAGELRWKEAVEAQR</sequence>
<reference evidence="9" key="1">
    <citation type="journal article" date="2020" name="Stud. Mycol.">
        <title>101 Dothideomycetes genomes: a test case for predicting lifestyles and emergence of pathogens.</title>
        <authorList>
            <person name="Haridas S."/>
            <person name="Albert R."/>
            <person name="Binder M."/>
            <person name="Bloem J."/>
            <person name="Labutti K."/>
            <person name="Salamov A."/>
            <person name="Andreopoulos B."/>
            <person name="Baker S."/>
            <person name="Barry K."/>
            <person name="Bills G."/>
            <person name="Bluhm B."/>
            <person name="Cannon C."/>
            <person name="Castanera R."/>
            <person name="Culley D."/>
            <person name="Daum C."/>
            <person name="Ezra D."/>
            <person name="Gonzalez J."/>
            <person name="Henrissat B."/>
            <person name="Kuo A."/>
            <person name="Liang C."/>
            <person name="Lipzen A."/>
            <person name="Lutzoni F."/>
            <person name="Magnuson J."/>
            <person name="Mondo S."/>
            <person name="Nolan M."/>
            <person name="Ohm R."/>
            <person name="Pangilinan J."/>
            <person name="Park H.-J."/>
            <person name="Ramirez L."/>
            <person name="Alfaro M."/>
            <person name="Sun H."/>
            <person name="Tritt A."/>
            <person name="Yoshinaga Y."/>
            <person name="Zwiers L.-H."/>
            <person name="Turgeon B."/>
            <person name="Goodwin S."/>
            <person name="Spatafora J."/>
            <person name="Crous P."/>
            <person name="Grigoriev I."/>
        </authorList>
    </citation>
    <scope>NUCLEOTIDE SEQUENCE</scope>
    <source>
        <strain evidence="9">CBS 109.77</strain>
    </source>
</reference>
<evidence type="ECO:0000256" key="2">
    <source>
        <dbReference type="ARBA" id="ARBA00022692"/>
    </source>
</evidence>
<evidence type="ECO:0000259" key="8">
    <source>
        <dbReference type="Pfam" id="PF20684"/>
    </source>
</evidence>
<keyword evidence="10" id="KW-1185">Reference proteome</keyword>
<feature type="transmembrane region" description="Helical" evidence="7">
    <location>
        <begin position="216"/>
        <end position="239"/>
    </location>
</feature>
<feature type="compositionally biased region" description="Gly residues" evidence="6">
    <location>
        <begin position="467"/>
        <end position="477"/>
    </location>
</feature>
<evidence type="ECO:0000313" key="9">
    <source>
        <dbReference type="EMBL" id="KAF2786005.1"/>
    </source>
</evidence>
<dbReference type="Proteomes" id="UP000799757">
    <property type="component" value="Unassembled WGS sequence"/>
</dbReference>
<dbReference type="OrthoDB" id="444631at2759"/>
<feature type="compositionally biased region" description="Low complexity" evidence="6">
    <location>
        <begin position="441"/>
        <end position="456"/>
    </location>
</feature>
<evidence type="ECO:0000256" key="6">
    <source>
        <dbReference type="SAM" id="MobiDB-lite"/>
    </source>
</evidence>
<keyword evidence="4 7" id="KW-0472">Membrane</keyword>
<keyword evidence="3 7" id="KW-1133">Transmembrane helix</keyword>
<dbReference type="InterPro" id="IPR052337">
    <property type="entry name" value="SAT4-like"/>
</dbReference>
<comment type="subcellular location">
    <subcellularLocation>
        <location evidence="1">Membrane</location>
        <topology evidence="1">Multi-pass membrane protein</topology>
    </subcellularLocation>
</comment>
<accession>A0A6A6WQ35</accession>
<dbReference type="EMBL" id="MU002579">
    <property type="protein sequence ID" value="KAF2786005.1"/>
    <property type="molecule type" value="Genomic_DNA"/>
</dbReference>
<gene>
    <name evidence="9" type="ORF">K505DRAFT_368601</name>
</gene>
<dbReference type="AlphaFoldDB" id="A0A6A6WQ35"/>
<evidence type="ECO:0000313" key="10">
    <source>
        <dbReference type="Proteomes" id="UP000799757"/>
    </source>
</evidence>